<protein>
    <submittedName>
        <fullName evidence="2">Uncharacterized protein</fullName>
    </submittedName>
</protein>
<dbReference type="KEGG" id="svo:SVI_3126"/>
<dbReference type="AlphaFoldDB" id="D4ZAQ2"/>
<dbReference type="Proteomes" id="UP000002350">
    <property type="component" value="Chromosome"/>
</dbReference>
<dbReference type="EMBL" id="AP011177">
    <property type="protein sequence ID" value="BAJ03097.1"/>
    <property type="molecule type" value="Genomic_DNA"/>
</dbReference>
<evidence type="ECO:0000313" key="3">
    <source>
        <dbReference type="Proteomes" id="UP000002350"/>
    </source>
</evidence>
<gene>
    <name evidence="2" type="ordered locus">SVI_3126</name>
</gene>
<accession>D4ZAQ2</accession>
<keyword evidence="1" id="KW-0812">Transmembrane</keyword>
<keyword evidence="1" id="KW-1133">Transmembrane helix</keyword>
<keyword evidence="1" id="KW-0472">Membrane</keyword>
<keyword evidence="3" id="KW-1185">Reference proteome</keyword>
<dbReference type="HOGENOM" id="CLU_1642572_0_0_6"/>
<dbReference type="RefSeq" id="WP_013052394.1">
    <property type="nucleotide sequence ID" value="NC_014012.1"/>
</dbReference>
<reference evidence="3" key="1">
    <citation type="journal article" date="2010" name="Mol. Biosyst.">
        <title>Complete genome sequence and comparative analysis of Shewanella violacea, a psychrophilic and piezophilic bacterium from deep sea floor sediments.</title>
        <authorList>
            <person name="Aono E."/>
            <person name="Baba T."/>
            <person name="Ara T."/>
            <person name="Nishi T."/>
            <person name="Nakamichi T."/>
            <person name="Inamoto E."/>
            <person name="Toyonaga H."/>
            <person name="Hasegawa M."/>
            <person name="Takai Y."/>
            <person name="Okumura Y."/>
            <person name="Baba M."/>
            <person name="Tomita M."/>
            <person name="Kato C."/>
            <person name="Oshima T."/>
            <person name="Nakasone K."/>
            <person name="Mori H."/>
        </authorList>
    </citation>
    <scope>NUCLEOTIDE SEQUENCE [LARGE SCALE GENOMIC DNA]</scope>
    <source>
        <strain evidence="3">JCM 10179 / CIP 106290 / LMG 19151 / DSS12</strain>
    </source>
</reference>
<name>D4ZAQ2_SHEVD</name>
<evidence type="ECO:0000313" key="2">
    <source>
        <dbReference type="EMBL" id="BAJ03097.1"/>
    </source>
</evidence>
<feature type="transmembrane region" description="Helical" evidence="1">
    <location>
        <begin position="66"/>
        <end position="84"/>
    </location>
</feature>
<feature type="transmembrane region" description="Helical" evidence="1">
    <location>
        <begin position="6"/>
        <end position="23"/>
    </location>
</feature>
<evidence type="ECO:0000256" key="1">
    <source>
        <dbReference type="SAM" id="Phobius"/>
    </source>
</evidence>
<organism evidence="2 3">
    <name type="scientific">Shewanella violacea (strain JCM 10179 / CIP 106290 / LMG 19151 / DSS12)</name>
    <dbReference type="NCBI Taxonomy" id="637905"/>
    <lineage>
        <taxon>Bacteria</taxon>
        <taxon>Pseudomonadati</taxon>
        <taxon>Pseudomonadota</taxon>
        <taxon>Gammaproteobacteria</taxon>
        <taxon>Alteromonadales</taxon>
        <taxon>Shewanellaceae</taxon>
        <taxon>Shewanella</taxon>
    </lineage>
</organism>
<proteinExistence type="predicted"/>
<feature type="transmembrane region" description="Helical" evidence="1">
    <location>
        <begin position="35"/>
        <end position="60"/>
    </location>
</feature>
<sequence length="161" mass="18001">MVSGVIGGIIAVMICTFISSKVGNKSVDGQLKFGLFISGLAWTCTVISLACVYVLFFTEYNEERDFWALIGLIGGFGICAIYSFGEAYKVHGKFDEQSIEFHTPWTGSKNERWENLEFIKFNSQGNWYLLKFKSGAKIRLSALLGGHRLALEHLKSLGHDF</sequence>